<name>A0ACC0ZUQ9_9ROSI</name>
<sequence length="287" mass="33120">MIKEFKEKGIKIDYLVYVEQDLFLLENQLPYGILKLLISCMSNKMQMEMSIEKFIFGNIKAPREKHEQLEHKLLQKEDPIHLLDLLRTRLLQIDDKENQMKKFSEYITEPLEKVNDMQVFRNVEELKAAGIRLRPSGTGCLRAITFDLGTLRLPSIQVDDSTASKFLNLISYEMCPDFLNDFGVSSYVAFLDILIDQAQDVKELRDKQILHNFLVSDEEVAKLFNEIGTDLVSNPNIYRDVKIVTSMAQFIDEYFRSPWSVIALLAAIIALASTVAQTVYTILGYYK</sequence>
<reference evidence="2" key="1">
    <citation type="journal article" date="2023" name="G3 (Bethesda)">
        <title>Genome assembly and association tests identify interacting loci associated with vigor, precocity, and sex in interspecific pistachio rootstocks.</title>
        <authorList>
            <person name="Palmer W."/>
            <person name="Jacygrad E."/>
            <person name="Sagayaradj S."/>
            <person name="Cavanaugh K."/>
            <person name="Han R."/>
            <person name="Bertier L."/>
            <person name="Beede B."/>
            <person name="Kafkas S."/>
            <person name="Golino D."/>
            <person name="Preece J."/>
            <person name="Michelmore R."/>
        </authorList>
    </citation>
    <scope>NUCLEOTIDE SEQUENCE [LARGE SCALE GENOMIC DNA]</scope>
</reference>
<proteinExistence type="predicted"/>
<comment type="caution">
    <text evidence="1">The sequence shown here is derived from an EMBL/GenBank/DDBJ whole genome shotgun (WGS) entry which is preliminary data.</text>
</comment>
<keyword evidence="2" id="KW-1185">Reference proteome</keyword>
<evidence type="ECO:0000313" key="2">
    <source>
        <dbReference type="Proteomes" id="UP001164250"/>
    </source>
</evidence>
<organism evidence="1 2">
    <name type="scientific">Pistacia atlantica</name>
    <dbReference type="NCBI Taxonomy" id="434234"/>
    <lineage>
        <taxon>Eukaryota</taxon>
        <taxon>Viridiplantae</taxon>
        <taxon>Streptophyta</taxon>
        <taxon>Embryophyta</taxon>
        <taxon>Tracheophyta</taxon>
        <taxon>Spermatophyta</taxon>
        <taxon>Magnoliopsida</taxon>
        <taxon>eudicotyledons</taxon>
        <taxon>Gunneridae</taxon>
        <taxon>Pentapetalae</taxon>
        <taxon>rosids</taxon>
        <taxon>malvids</taxon>
        <taxon>Sapindales</taxon>
        <taxon>Anacardiaceae</taxon>
        <taxon>Pistacia</taxon>
    </lineage>
</organism>
<dbReference type="EMBL" id="CM047909">
    <property type="protein sequence ID" value="KAJ0078905.1"/>
    <property type="molecule type" value="Genomic_DNA"/>
</dbReference>
<evidence type="ECO:0000313" key="1">
    <source>
        <dbReference type="EMBL" id="KAJ0078905.1"/>
    </source>
</evidence>
<dbReference type="Proteomes" id="UP001164250">
    <property type="component" value="Chromosome 13"/>
</dbReference>
<protein>
    <submittedName>
        <fullName evidence="1">Uncharacterized protein</fullName>
    </submittedName>
</protein>
<accession>A0ACC0ZUQ9</accession>
<gene>
    <name evidence="1" type="ORF">Patl1_23455</name>
</gene>